<dbReference type="GO" id="GO:0016491">
    <property type="term" value="F:oxidoreductase activity"/>
    <property type="evidence" value="ECO:0007669"/>
    <property type="project" value="UniProtKB-KW"/>
</dbReference>
<evidence type="ECO:0000313" key="4">
    <source>
        <dbReference type="EMBL" id="KZT54363.1"/>
    </source>
</evidence>
<dbReference type="PANTHER" id="PTHR43544:SF7">
    <property type="entry name" value="NADB-LER2"/>
    <property type="match status" value="1"/>
</dbReference>
<accession>A0A165E950</accession>
<dbReference type="PANTHER" id="PTHR43544">
    <property type="entry name" value="SHORT-CHAIN DEHYDROGENASE/REDUCTASE"/>
    <property type="match status" value="1"/>
</dbReference>
<dbReference type="InterPro" id="IPR036291">
    <property type="entry name" value="NAD(P)-bd_dom_sf"/>
</dbReference>
<reference evidence="4 5" key="1">
    <citation type="journal article" date="2016" name="Mol. Biol. Evol.">
        <title>Comparative Genomics of Early-Diverging Mushroom-Forming Fungi Provides Insights into the Origins of Lignocellulose Decay Capabilities.</title>
        <authorList>
            <person name="Nagy L.G."/>
            <person name="Riley R."/>
            <person name="Tritt A."/>
            <person name="Adam C."/>
            <person name="Daum C."/>
            <person name="Floudas D."/>
            <person name="Sun H."/>
            <person name="Yadav J.S."/>
            <person name="Pangilinan J."/>
            <person name="Larsson K.H."/>
            <person name="Matsuura K."/>
            <person name="Barry K."/>
            <person name="Labutti K."/>
            <person name="Kuo R."/>
            <person name="Ohm R.A."/>
            <person name="Bhattacharya S.S."/>
            <person name="Shirouzu T."/>
            <person name="Yoshinaga Y."/>
            <person name="Martin F.M."/>
            <person name="Grigoriev I.V."/>
            <person name="Hibbett D.S."/>
        </authorList>
    </citation>
    <scope>NUCLEOTIDE SEQUENCE [LARGE SCALE GENOMIC DNA]</scope>
    <source>
        <strain evidence="4 5">HHB12733</strain>
    </source>
</reference>
<dbReference type="InterPro" id="IPR051468">
    <property type="entry name" value="Fungal_SecMetab_SDRs"/>
</dbReference>
<dbReference type="Proteomes" id="UP000076842">
    <property type="component" value="Unassembled WGS sequence"/>
</dbReference>
<keyword evidence="3" id="KW-0560">Oxidoreductase</keyword>
<keyword evidence="5" id="KW-1185">Reference proteome</keyword>
<organism evidence="4 5">
    <name type="scientific">Calocera cornea HHB12733</name>
    <dbReference type="NCBI Taxonomy" id="1353952"/>
    <lineage>
        <taxon>Eukaryota</taxon>
        <taxon>Fungi</taxon>
        <taxon>Dikarya</taxon>
        <taxon>Basidiomycota</taxon>
        <taxon>Agaricomycotina</taxon>
        <taxon>Dacrymycetes</taxon>
        <taxon>Dacrymycetales</taxon>
        <taxon>Dacrymycetaceae</taxon>
        <taxon>Calocera</taxon>
    </lineage>
</organism>
<dbReference type="OrthoDB" id="9876299at2759"/>
<dbReference type="GO" id="GO:0005737">
    <property type="term" value="C:cytoplasm"/>
    <property type="evidence" value="ECO:0007669"/>
    <property type="project" value="TreeGrafter"/>
</dbReference>
<dbReference type="InParanoid" id="A0A165E950"/>
<dbReference type="SUPFAM" id="SSF51735">
    <property type="entry name" value="NAD(P)-binding Rossmann-fold domains"/>
    <property type="match status" value="1"/>
</dbReference>
<dbReference type="EMBL" id="KV424016">
    <property type="protein sequence ID" value="KZT54363.1"/>
    <property type="molecule type" value="Genomic_DNA"/>
</dbReference>
<dbReference type="PRINTS" id="PR00081">
    <property type="entry name" value="GDHRDH"/>
</dbReference>
<dbReference type="InterPro" id="IPR002347">
    <property type="entry name" value="SDR_fam"/>
</dbReference>
<evidence type="ECO:0000256" key="3">
    <source>
        <dbReference type="ARBA" id="ARBA00023002"/>
    </source>
</evidence>
<evidence type="ECO:0000256" key="2">
    <source>
        <dbReference type="ARBA" id="ARBA00022857"/>
    </source>
</evidence>
<protein>
    <submittedName>
        <fullName evidence="4">NAD(P)-binding protein</fullName>
    </submittedName>
</protein>
<sequence>MAPIVWLVSGAARGVGLGIVTQLAARANTIVFAGTRSSSNLTDLHALSAQHPNKVHIVQLTSADKADNDAAVASIKEIAGRLDVVIANAGLSDTFDRSLDVPLKAMRDHFEVNVLGPLVLFQATYPLLKASTDKPKFIVISSQLGSITLAPRRPVPVTAYGTSNILVSVPALSTLSTIYANGHAAVTIPIQPGVVDTDMHASARKINPGVLSPPTITPEVSAHGILNVVDNAELDEDGPKLTRWDGVILPW</sequence>
<gene>
    <name evidence="4" type="ORF">CALCODRAFT_510836</name>
</gene>
<evidence type="ECO:0000313" key="5">
    <source>
        <dbReference type="Proteomes" id="UP000076842"/>
    </source>
</evidence>
<dbReference type="FunCoup" id="A0A165E950">
    <property type="interactions" value="140"/>
</dbReference>
<proteinExistence type="inferred from homology"/>
<dbReference type="Gene3D" id="3.40.50.720">
    <property type="entry name" value="NAD(P)-binding Rossmann-like Domain"/>
    <property type="match status" value="1"/>
</dbReference>
<name>A0A165E950_9BASI</name>
<dbReference type="AlphaFoldDB" id="A0A165E950"/>
<evidence type="ECO:0000256" key="1">
    <source>
        <dbReference type="ARBA" id="ARBA00006484"/>
    </source>
</evidence>
<dbReference type="Pfam" id="PF00106">
    <property type="entry name" value="adh_short"/>
    <property type="match status" value="1"/>
</dbReference>
<keyword evidence="2" id="KW-0521">NADP</keyword>
<comment type="similarity">
    <text evidence="1">Belongs to the short-chain dehydrogenases/reductases (SDR) family.</text>
</comment>